<protein>
    <recommendedName>
        <fullName evidence="2">C2H2-type domain-containing protein</fullName>
    </recommendedName>
</protein>
<sequence length="264" mass="30015">MVKRSRDESISSSSDTESNSIDITHSLETLPSLQTRSTTDDKYHSPKYTHLGDKSVTTSQQEVMKCHLPPHQSQSFASYEDYEVHYQKFHVNRCLECNKNFPSDHYLGLHIAENHDPLNEARRAKGEKTYGCFVLGCERLCSTPQKRRFHVIDKHQFPRNYDFFIVNDGLDKRNSMLRPTNRRRSSAAAKSAMIERRRSNAVVGNDSTFVTGESTSDQCVVCESTTVDADMNDITKSMSSLRFVPPSVRFGRGRGRGRGGLARR</sequence>
<evidence type="ECO:0000256" key="1">
    <source>
        <dbReference type="SAM" id="MobiDB-lite"/>
    </source>
</evidence>
<dbReference type="PANTHER" id="PTHR21354">
    <property type="entry name" value="ZINC FINGER PROTEIN 511"/>
    <property type="match status" value="1"/>
</dbReference>
<dbReference type="InterPro" id="IPR039258">
    <property type="entry name" value="ZNF511"/>
</dbReference>
<dbReference type="SMART" id="SM00355">
    <property type="entry name" value="ZnF_C2H2"/>
    <property type="match status" value="2"/>
</dbReference>
<evidence type="ECO:0000313" key="4">
    <source>
        <dbReference type="Proteomes" id="UP000799429"/>
    </source>
</evidence>
<dbReference type="Proteomes" id="UP000799429">
    <property type="component" value="Unassembled WGS sequence"/>
</dbReference>
<proteinExistence type="predicted"/>
<feature type="compositionally biased region" description="Low complexity" evidence="1">
    <location>
        <begin position="10"/>
        <end position="24"/>
    </location>
</feature>
<feature type="domain" description="C2H2-type" evidence="2">
    <location>
        <begin position="94"/>
        <end position="115"/>
    </location>
</feature>
<name>A0A9P4SJT6_9PEZI</name>
<feature type="compositionally biased region" description="Polar residues" evidence="1">
    <location>
        <begin position="26"/>
        <end position="37"/>
    </location>
</feature>
<evidence type="ECO:0000259" key="2">
    <source>
        <dbReference type="PROSITE" id="PS00028"/>
    </source>
</evidence>
<evidence type="ECO:0000313" key="3">
    <source>
        <dbReference type="EMBL" id="KAF2843812.1"/>
    </source>
</evidence>
<dbReference type="InterPro" id="IPR013087">
    <property type="entry name" value="Znf_C2H2_type"/>
</dbReference>
<organism evidence="3 4">
    <name type="scientific">Patellaria atrata CBS 101060</name>
    <dbReference type="NCBI Taxonomy" id="1346257"/>
    <lineage>
        <taxon>Eukaryota</taxon>
        <taxon>Fungi</taxon>
        <taxon>Dikarya</taxon>
        <taxon>Ascomycota</taxon>
        <taxon>Pezizomycotina</taxon>
        <taxon>Dothideomycetes</taxon>
        <taxon>Dothideomycetes incertae sedis</taxon>
        <taxon>Patellariales</taxon>
        <taxon>Patellariaceae</taxon>
        <taxon>Patellaria</taxon>
    </lineage>
</organism>
<gene>
    <name evidence="3" type="ORF">M501DRAFT_967613</name>
</gene>
<dbReference type="PANTHER" id="PTHR21354:SF0">
    <property type="entry name" value="ZINC FINGER PROTEIN 511"/>
    <property type="match status" value="1"/>
</dbReference>
<comment type="caution">
    <text evidence="3">The sequence shown here is derived from an EMBL/GenBank/DDBJ whole genome shotgun (WGS) entry which is preliminary data.</text>
</comment>
<dbReference type="PROSITE" id="PS00028">
    <property type="entry name" value="ZINC_FINGER_C2H2_1"/>
    <property type="match status" value="1"/>
</dbReference>
<keyword evidence="4" id="KW-1185">Reference proteome</keyword>
<feature type="region of interest" description="Disordered" evidence="1">
    <location>
        <begin position="1"/>
        <end position="52"/>
    </location>
</feature>
<accession>A0A9P4SJT6</accession>
<reference evidence="3" key="1">
    <citation type="journal article" date="2020" name="Stud. Mycol.">
        <title>101 Dothideomycetes genomes: a test case for predicting lifestyles and emergence of pathogens.</title>
        <authorList>
            <person name="Haridas S."/>
            <person name="Albert R."/>
            <person name="Binder M."/>
            <person name="Bloem J."/>
            <person name="Labutti K."/>
            <person name="Salamov A."/>
            <person name="Andreopoulos B."/>
            <person name="Baker S."/>
            <person name="Barry K."/>
            <person name="Bills G."/>
            <person name="Bluhm B."/>
            <person name="Cannon C."/>
            <person name="Castanera R."/>
            <person name="Culley D."/>
            <person name="Daum C."/>
            <person name="Ezra D."/>
            <person name="Gonzalez J."/>
            <person name="Henrissat B."/>
            <person name="Kuo A."/>
            <person name="Liang C."/>
            <person name="Lipzen A."/>
            <person name="Lutzoni F."/>
            <person name="Magnuson J."/>
            <person name="Mondo S."/>
            <person name="Nolan M."/>
            <person name="Ohm R."/>
            <person name="Pangilinan J."/>
            <person name="Park H.-J."/>
            <person name="Ramirez L."/>
            <person name="Alfaro M."/>
            <person name="Sun H."/>
            <person name="Tritt A."/>
            <person name="Yoshinaga Y."/>
            <person name="Zwiers L.-H."/>
            <person name="Turgeon B."/>
            <person name="Goodwin S."/>
            <person name="Spatafora J."/>
            <person name="Crous P."/>
            <person name="Grigoriev I."/>
        </authorList>
    </citation>
    <scope>NUCLEOTIDE SEQUENCE</scope>
    <source>
        <strain evidence="3">CBS 101060</strain>
    </source>
</reference>
<dbReference type="EMBL" id="MU006089">
    <property type="protein sequence ID" value="KAF2843812.1"/>
    <property type="molecule type" value="Genomic_DNA"/>
</dbReference>
<dbReference type="OrthoDB" id="18440at2759"/>
<dbReference type="AlphaFoldDB" id="A0A9P4SJT6"/>